<dbReference type="PANTHER" id="PTHR33526:SF4">
    <property type="entry name" value="OS07G0123800 PROTEIN"/>
    <property type="match status" value="1"/>
</dbReference>
<protein>
    <submittedName>
        <fullName evidence="2">Uncharacterized protein</fullName>
    </submittedName>
</protein>
<dbReference type="KEGG" id="qlo:115950592"/>
<reference evidence="2" key="2">
    <citation type="submission" date="2021-01" db="UniProtKB">
        <authorList>
            <consortium name="EnsemblPlants"/>
        </authorList>
    </citation>
    <scope>IDENTIFICATION</scope>
</reference>
<accession>A0A7N2LZH8</accession>
<dbReference type="AlphaFoldDB" id="A0A7N2LZH8"/>
<sequence length="157" mass="17724">MVNKEGTKKRKLSWYKAPIRLLIKIRDFYVHSITECSGHFEYGIGAAIACPTSQITTLPKSFSINSTKSSSKEDYSELIRVASTRSVGNRTQLDSLQKQQVTKSPMAGPDDIPRSRSVGIGRIDEDKPCEFEEDIKVNTDVYPRSRSYAVTRRSRAF</sequence>
<organism evidence="2 3">
    <name type="scientific">Quercus lobata</name>
    <name type="common">Valley oak</name>
    <dbReference type="NCBI Taxonomy" id="97700"/>
    <lineage>
        <taxon>Eukaryota</taxon>
        <taxon>Viridiplantae</taxon>
        <taxon>Streptophyta</taxon>
        <taxon>Embryophyta</taxon>
        <taxon>Tracheophyta</taxon>
        <taxon>Spermatophyta</taxon>
        <taxon>Magnoliopsida</taxon>
        <taxon>eudicotyledons</taxon>
        <taxon>Gunneridae</taxon>
        <taxon>Pentapetalae</taxon>
        <taxon>rosids</taxon>
        <taxon>fabids</taxon>
        <taxon>Fagales</taxon>
        <taxon>Fagaceae</taxon>
        <taxon>Quercus</taxon>
    </lineage>
</organism>
<feature type="compositionally biased region" description="Polar residues" evidence="1">
    <location>
        <begin position="89"/>
        <end position="103"/>
    </location>
</feature>
<dbReference type="OrthoDB" id="694638at2759"/>
<dbReference type="Proteomes" id="UP000594261">
    <property type="component" value="Chromosome 6"/>
</dbReference>
<dbReference type="RefSeq" id="XP_030923656.1">
    <property type="nucleotide sequence ID" value="XM_031067796.1"/>
</dbReference>
<gene>
    <name evidence="2" type="primary">LOC115950592</name>
</gene>
<dbReference type="PANTHER" id="PTHR33526">
    <property type="entry name" value="OS07G0123800 PROTEIN"/>
    <property type="match status" value="1"/>
</dbReference>
<proteinExistence type="predicted"/>
<dbReference type="InParanoid" id="A0A7N2LZH8"/>
<dbReference type="GeneID" id="115950592"/>
<dbReference type="OMA" id="KSMTECS"/>
<dbReference type="EnsemblPlants" id="QL06p039341:mrna">
    <property type="protein sequence ID" value="QL06p039341:mrna:CDS:1"/>
    <property type="gene ID" value="QL06p039341"/>
</dbReference>
<dbReference type="PIRSF" id="PIRSF031279">
    <property type="entry name" value="UCP031279"/>
    <property type="match status" value="1"/>
</dbReference>
<dbReference type="InterPro" id="IPR016972">
    <property type="entry name" value="UCP031279"/>
</dbReference>
<keyword evidence="3" id="KW-1185">Reference proteome</keyword>
<dbReference type="EMBL" id="LRBV02000006">
    <property type="status" value="NOT_ANNOTATED_CDS"/>
    <property type="molecule type" value="Genomic_DNA"/>
</dbReference>
<evidence type="ECO:0000313" key="2">
    <source>
        <dbReference type="EnsemblPlants" id="QL06p039341:mrna:CDS:1"/>
    </source>
</evidence>
<evidence type="ECO:0000256" key="1">
    <source>
        <dbReference type="SAM" id="MobiDB-lite"/>
    </source>
</evidence>
<dbReference type="Gramene" id="QL06p039341:mrna">
    <property type="protein sequence ID" value="QL06p039341:mrna:CDS:1"/>
    <property type="gene ID" value="QL06p039341"/>
</dbReference>
<reference evidence="2 3" key="1">
    <citation type="journal article" date="2016" name="G3 (Bethesda)">
        <title>First Draft Assembly and Annotation of the Genome of a California Endemic Oak Quercus lobata Nee (Fagaceae).</title>
        <authorList>
            <person name="Sork V.L."/>
            <person name="Fitz-Gibbon S.T."/>
            <person name="Puiu D."/>
            <person name="Crepeau M."/>
            <person name="Gugger P.F."/>
            <person name="Sherman R."/>
            <person name="Stevens K."/>
            <person name="Langley C.H."/>
            <person name="Pellegrini M."/>
            <person name="Salzberg S.L."/>
        </authorList>
    </citation>
    <scope>NUCLEOTIDE SEQUENCE [LARGE SCALE GENOMIC DNA]</scope>
    <source>
        <strain evidence="2 3">cv. SW786</strain>
    </source>
</reference>
<feature type="region of interest" description="Disordered" evidence="1">
    <location>
        <begin position="89"/>
        <end position="120"/>
    </location>
</feature>
<name>A0A7N2LZH8_QUELO</name>
<evidence type="ECO:0000313" key="3">
    <source>
        <dbReference type="Proteomes" id="UP000594261"/>
    </source>
</evidence>